<feature type="region of interest" description="Disordered" evidence="1">
    <location>
        <begin position="24"/>
        <end position="45"/>
    </location>
</feature>
<proteinExistence type="predicted"/>
<name>A0A9X3EZY5_9BACT</name>
<evidence type="ECO:0000313" key="3">
    <source>
        <dbReference type="Proteomes" id="UP001150924"/>
    </source>
</evidence>
<sequence>MSLAPEPPDFDRCVRQPGLAALAEMVGETSPNRPGPKRSKLAERREDIPADKLPPYWREAIPDLLRAYRRICAYTALYIYPVTSAASVDHSVAKSIQWRHVYEWYNYRLACARVNSSKGVREALDPFEIENEWFSLELVGYQIVPGEGPQGPLRASILATIEALKLNHVDFRDERAEYAEAYLGRDISFAFLRSHAPFVAQELQRQGRLVADDAQQAR</sequence>
<evidence type="ECO:0000313" key="2">
    <source>
        <dbReference type="EMBL" id="MCY1013457.1"/>
    </source>
</evidence>
<dbReference type="Proteomes" id="UP001150924">
    <property type="component" value="Unassembled WGS sequence"/>
</dbReference>
<dbReference type="EMBL" id="JAPNKE010000002">
    <property type="protein sequence ID" value="MCY1013457.1"/>
    <property type="molecule type" value="Genomic_DNA"/>
</dbReference>
<accession>A0A9X3EZY5</accession>
<evidence type="ECO:0000256" key="1">
    <source>
        <dbReference type="SAM" id="MobiDB-lite"/>
    </source>
</evidence>
<protein>
    <submittedName>
        <fullName evidence="2">Uncharacterized protein</fullName>
    </submittedName>
</protein>
<gene>
    <name evidence="2" type="ORF">OV079_49615</name>
</gene>
<organism evidence="2 3">
    <name type="scientific">Nannocystis pusilla</name>
    <dbReference type="NCBI Taxonomy" id="889268"/>
    <lineage>
        <taxon>Bacteria</taxon>
        <taxon>Pseudomonadati</taxon>
        <taxon>Myxococcota</taxon>
        <taxon>Polyangia</taxon>
        <taxon>Nannocystales</taxon>
        <taxon>Nannocystaceae</taxon>
        <taxon>Nannocystis</taxon>
    </lineage>
</organism>
<comment type="caution">
    <text evidence="2">The sequence shown here is derived from an EMBL/GenBank/DDBJ whole genome shotgun (WGS) entry which is preliminary data.</text>
</comment>
<dbReference type="AlphaFoldDB" id="A0A9X3EZY5"/>
<reference evidence="2" key="1">
    <citation type="submission" date="2022-11" db="EMBL/GenBank/DDBJ databases">
        <title>Minimal conservation of predation-associated metabolite biosynthetic gene clusters underscores biosynthetic potential of Myxococcota including descriptions for ten novel species: Archangium lansinium sp. nov., Myxococcus landrumus sp. nov., Nannocystis bai.</title>
        <authorList>
            <person name="Ahearne A."/>
            <person name="Stevens C."/>
            <person name="Phillips K."/>
        </authorList>
    </citation>
    <scope>NUCLEOTIDE SEQUENCE</scope>
    <source>
        <strain evidence="2">Na p29</strain>
    </source>
</reference>
<keyword evidence="3" id="KW-1185">Reference proteome</keyword>
<dbReference type="RefSeq" id="WP_267777416.1">
    <property type="nucleotide sequence ID" value="NZ_JAPNKE010000002.1"/>
</dbReference>